<evidence type="ECO:0000256" key="2">
    <source>
        <dbReference type="ARBA" id="ARBA00022573"/>
    </source>
</evidence>
<evidence type="ECO:0000256" key="1">
    <source>
        <dbReference type="ARBA" id="ARBA00004953"/>
    </source>
</evidence>
<dbReference type="UniPathway" id="UPA00148"/>
<keyword evidence="2" id="KW-0169">Cobalamin biosynthesis</keyword>
<comment type="pathway">
    <text evidence="1">Cofactor biosynthesis; adenosylcobalamin biosynthesis.</text>
</comment>
<dbReference type="OrthoDB" id="9780707at2"/>
<dbReference type="EMBL" id="CP002282">
    <property type="protein sequence ID" value="ADO84126.1"/>
    <property type="molecule type" value="Genomic_DNA"/>
</dbReference>
<dbReference type="RefSeq" id="WP_013388785.1">
    <property type="nucleotide sequence ID" value="NC_014633.1"/>
</dbReference>
<keyword evidence="4 7" id="KW-0808">Transferase</keyword>
<dbReference type="CDD" id="cd11644">
    <property type="entry name" value="Precorrin-6Y-MT"/>
    <property type="match status" value="1"/>
</dbReference>
<evidence type="ECO:0000256" key="5">
    <source>
        <dbReference type="ARBA" id="ARBA00022691"/>
    </source>
</evidence>
<feature type="domain" description="Tetrapyrrole methylase" evidence="6">
    <location>
        <begin position="2"/>
        <end position="190"/>
    </location>
</feature>
<dbReference type="InterPro" id="IPR050714">
    <property type="entry name" value="Cobalamin_biosynth_MTase"/>
</dbReference>
<dbReference type="Pfam" id="PF00590">
    <property type="entry name" value="TP_methylase"/>
    <property type="match status" value="1"/>
</dbReference>
<dbReference type="Gene3D" id="3.40.1010.10">
    <property type="entry name" value="Cobalt-precorrin-4 Transmethylase, Domain 1"/>
    <property type="match status" value="1"/>
</dbReference>
<keyword evidence="3 7" id="KW-0489">Methyltransferase</keyword>
<geneLocation type="plasmid" evidence="7 8">
    <name>pILYOP01</name>
</geneLocation>
<dbReference type="PANTHER" id="PTHR43182:SF1">
    <property type="entry name" value="COBALT-PRECORRIN-7 C(5)-METHYLTRANSFERASE"/>
    <property type="match status" value="1"/>
</dbReference>
<dbReference type="InterPro" id="IPR035996">
    <property type="entry name" value="4pyrrol_Methylase_sf"/>
</dbReference>
<accession>E3HDC6</accession>
<evidence type="ECO:0000256" key="4">
    <source>
        <dbReference type="ARBA" id="ARBA00022679"/>
    </source>
</evidence>
<evidence type="ECO:0000259" key="6">
    <source>
        <dbReference type="Pfam" id="PF00590"/>
    </source>
</evidence>
<keyword evidence="8" id="KW-1185">Reference proteome</keyword>
<dbReference type="GO" id="GO:0032259">
    <property type="term" value="P:methylation"/>
    <property type="evidence" value="ECO:0007669"/>
    <property type="project" value="UniProtKB-KW"/>
</dbReference>
<dbReference type="AlphaFoldDB" id="E3HDC6"/>
<dbReference type="KEGG" id="ipo:Ilyop_2366"/>
<dbReference type="InterPro" id="IPR000878">
    <property type="entry name" value="4pyrrol_Mease"/>
</dbReference>
<dbReference type="InterPro" id="IPR014777">
    <property type="entry name" value="4pyrrole_Mease_sub1"/>
</dbReference>
<dbReference type="HOGENOM" id="CLU_089162_2_0_0"/>
<dbReference type="GO" id="GO:0009236">
    <property type="term" value="P:cobalamin biosynthetic process"/>
    <property type="evidence" value="ECO:0007669"/>
    <property type="project" value="UniProtKB-UniPathway"/>
</dbReference>
<dbReference type="SUPFAM" id="SSF53790">
    <property type="entry name" value="Tetrapyrrole methylase"/>
    <property type="match status" value="1"/>
</dbReference>
<keyword evidence="5" id="KW-0949">S-adenosyl-L-methionine</keyword>
<dbReference type="PANTHER" id="PTHR43182">
    <property type="entry name" value="COBALT-PRECORRIN-6B C(15)-METHYLTRANSFERASE (DECARBOXYLATING)"/>
    <property type="match status" value="1"/>
</dbReference>
<evidence type="ECO:0000313" key="7">
    <source>
        <dbReference type="EMBL" id="ADO84126.1"/>
    </source>
</evidence>
<dbReference type="NCBIfam" id="TIGR02467">
    <property type="entry name" value="CbiE"/>
    <property type="match status" value="1"/>
</dbReference>
<evidence type="ECO:0000256" key="3">
    <source>
        <dbReference type="ARBA" id="ARBA00022603"/>
    </source>
</evidence>
<dbReference type="GO" id="GO:0046025">
    <property type="term" value="F:precorrin-6Y C5,15-methyltransferase (decarboxylating) activity"/>
    <property type="evidence" value="ECO:0007669"/>
    <property type="project" value="UniProtKB-EC"/>
</dbReference>
<reference evidence="7 8" key="1">
    <citation type="journal article" date="2010" name="Stand. Genomic Sci.">
        <title>Complete genome sequence of Ilyobacter polytropus type strain (CuHbu1).</title>
        <authorList>
            <person name="Sikorski J."/>
            <person name="Chertkov O."/>
            <person name="Lapidus A."/>
            <person name="Nolan M."/>
            <person name="Lucas S."/>
            <person name="Del Rio T.G."/>
            <person name="Tice H."/>
            <person name="Cheng J.F."/>
            <person name="Tapia R."/>
            <person name="Han C."/>
            <person name="Goodwin L."/>
            <person name="Pitluck S."/>
            <person name="Liolios K."/>
            <person name="Ivanova N."/>
            <person name="Mavromatis K."/>
            <person name="Mikhailova N."/>
            <person name="Pati A."/>
            <person name="Chen A."/>
            <person name="Palaniappan K."/>
            <person name="Land M."/>
            <person name="Hauser L."/>
            <person name="Chang Y.J."/>
            <person name="Jeffries C.D."/>
            <person name="Brambilla E."/>
            <person name="Yasawong M."/>
            <person name="Rohde M."/>
            <person name="Pukall R."/>
            <person name="Spring S."/>
            <person name="Goker M."/>
            <person name="Woyke T."/>
            <person name="Bristow J."/>
            <person name="Eisen J.A."/>
            <person name="Markowitz V."/>
            <person name="Hugenholtz P."/>
            <person name="Kyrpides N.C."/>
            <person name="Klenk H.P."/>
        </authorList>
    </citation>
    <scope>NUCLEOTIDE SEQUENCE [LARGE SCALE GENOMIC DNA]</scope>
    <source>
        <strain evidence="8">ATCC 51220 / DSM 2926 / LMG 16218 / CuHBu1</strain>
        <plasmid evidence="8">pILYOP01</plasmid>
    </source>
</reference>
<dbReference type="Proteomes" id="UP000006875">
    <property type="component" value="Plasmid pILYOP01"/>
</dbReference>
<dbReference type="InterPro" id="IPR012818">
    <property type="entry name" value="CbiE"/>
</dbReference>
<dbReference type="InterPro" id="IPR014776">
    <property type="entry name" value="4pyrrole_Mease_sub2"/>
</dbReference>
<dbReference type="Gene3D" id="3.30.950.10">
    <property type="entry name" value="Methyltransferase, Cobalt-precorrin-4 Transmethylase, Domain 2"/>
    <property type="match status" value="1"/>
</dbReference>
<gene>
    <name evidence="7" type="ordered locus">Ilyop_2366</name>
</gene>
<evidence type="ECO:0000313" key="8">
    <source>
        <dbReference type="Proteomes" id="UP000006875"/>
    </source>
</evidence>
<protein>
    <submittedName>
        <fullName evidence="7">Precorrin-6Y C5,15-methyltransferase (Decarboxylating)</fullName>
        <ecNumber evidence="7">2.1.1.132</ecNumber>
    </submittedName>
</protein>
<dbReference type="GO" id="GO:0008276">
    <property type="term" value="F:protein methyltransferase activity"/>
    <property type="evidence" value="ECO:0007669"/>
    <property type="project" value="InterPro"/>
</dbReference>
<name>E3HDC6_ILYPC</name>
<proteinExistence type="predicted"/>
<sequence>MKINVLGLGPGNRDYILPEVEKRIKSSDLIVGGKRNIESIPDLTSGKEIAYIDRHLKELVQSMKDNMSEKKIAVVLSGDTGFYSMLGYLRKNFELSQLDVVPGISSMQYFFAKIGEQWHDAVIKSVHGREFDYIEALKSAGKVGLLTDNINTPQEIAKKIWESGIEATVYVGENLSYPDECITSGKASEIKSIQKKFDLNVVIIKGEEL</sequence>
<dbReference type="EC" id="2.1.1.132" evidence="7"/>
<organism evidence="7 8">
    <name type="scientific">Ilyobacter polytropus (strain ATCC 51220 / DSM 2926 / LMG 16218 / CuHBu1)</name>
    <dbReference type="NCBI Taxonomy" id="572544"/>
    <lineage>
        <taxon>Bacteria</taxon>
        <taxon>Fusobacteriati</taxon>
        <taxon>Fusobacteriota</taxon>
        <taxon>Fusobacteriia</taxon>
        <taxon>Fusobacteriales</taxon>
        <taxon>Fusobacteriaceae</taxon>
        <taxon>Ilyobacter</taxon>
    </lineage>
</organism>
<keyword evidence="7" id="KW-0614">Plasmid</keyword>